<dbReference type="InterPro" id="IPR011989">
    <property type="entry name" value="ARM-like"/>
</dbReference>
<dbReference type="InterPro" id="IPR016024">
    <property type="entry name" value="ARM-type_fold"/>
</dbReference>
<reference evidence="2 3" key="1">
    <citation type="submission" date="2016-12" db="EMBL/GenBank/DDBJ databases">
        <title>Domibacillus sp. SAOS 44 whole genome sequencing.</title>
        <authorList>
            <person name="Verma A."/>
            <person name="Krishnamurthi S."/>
        </authorList>
    </citation>
    <scope>NUCLEOTIDE SEQUENCE [LARGE SCALE GENOMIC DNA]</scope>
    <source>
        <strain evidence="2 3">SAOS 44</strain>
    </source>
</reference>
<dbReference type="Gene3D" id="1.25.10.10">
    <property type="entry name" value="Leucine-rich Repeat Variant"/>
    <property type="match status" value="1"/>
</dbReference>
<name>A0A1Q5P6F8_9BACI</name>
<dbReference type="Proteomes" id="UP000186524">
    <property type="component" value="Unassembled WGS sequence"/>
</dbReference>
<dbReference type="SUPFAM" id="SSF48371">
    <property type="entry name" value="ARM repeat"/>
    <property type="match status" value="1"/>
</dbReference>
<evidence type="ECO:0000256" key="1">
    <source>
        <dbReference type="SAM" id="Phobius"/>
    </source>
</evidence>
<comment type="caution">
    <text evidence="2">The sequence shown here is derived from an EMBL/GenBank/DDBJ whole genome shotgun (WGS) entry which is preliminary data.</text>
</comment>
<evidence type="ECO:0000313" key="2">
    <source>
        <dbReference type="EMBL" id="OKL37859.1"/>
    </source>
</evidence>
<dbReference type="RefSeq" id="WP_073709872.1">
    <property type="nucleotide sequence ID" value="NZ_MRWQ01000001.1"/>
</dbReference>
<evidence type="ECO:0000313" key="3">
    <source>
        <dbReference type="Proteomes" id="UP000186524"/>
    </source>
</evidence>
<gene>
    <name evidence="2" type="ORF">BLL40_00020</name>
</gene>
<dbReference type="Pfam" id="PF13646">
    <property type="entry name" value="HEAT_2"/>
    <property type="match status" value="1"/>
</dbReference>
<protein>
    <recommendedName>
        <fullName evidence="4">HEAT repeat domain-containing protein</fullName>
    </recommendedName>
</protein>
<keyword evidence="1" id="KW-0812">Transmembrane</keyword>
<dbReference type="EMBL" id="MRWQ01000001">
    <property type="protein sequence ID" value="OKL37859.1"/>
    <property type="molecule type" value="Genomic_DNA"/>
</dbReference>
<proteinExistence type="predicted"/>
<dbReference type="STRING" id="1714354.BLL40_00020"/>
<feature type="transmembrane region" description="Helical" evidence="1">
    <location>
        <begin position="7"/>
        <end position="30"/>
    </location>
</feature>
<keyword evidence="3" id="KW-1185">Reference proteome</keyword>
<keyword evidence="1" id="KW-1133">Transmembrane helix</keyword>
<organism evidence="2 3">
    <name type="scientific">Domibacillus mangrovi</name>
    <dbReference type="NCBI Taxonomy" id="1714354"/>
    <lineage>
        <taxon>Bacteria</taxon>
        <taxon>Bacillati</taxon>
        <taxon>Bacillota</taxon>
        <taxon>Bacilli</taxon>
        <taxon>Bacillales</taxon>
        <taxon>Bacillaceae</taxon>
        <taxon>Domibacillus</taxon>
    </lineage>
</organism>
<evidence type="ECO:0008006" key="4">
    <source>
        <dbReference type="Google" id="ProtNLM"/>
    </source>
</evidence>
<accession>A0A1Q5P6F8</accession>
<keyword evidence="1" id="KW-0472">Membrane</keyword>
<sequence length="347" mass="41101">MMIENKLLLLLIGILLLMSLLIALFIYIIIQRMLETSSLAKVEQYMKKHNVQLYLYLIEGKELSKDLIPHTGLDIRAIEEMLVRYTKNISGEDVSFRITAYIERYLQEHYRKQLKSSKWSIRINTLYKISDFRLYFLVNDVFEMLNSQKKYSKQEYFQMYKVLATFESPILISFLLHPKADFGEMEYKKLLYYLNQQQFEILIDQYESLPSILKNIIIDIVGMKNVVEFVPFLEKRLNDDSLETRIRALKSIDQIGLIREIDLYLPFLQSPYWEERMMVAKLLVHVPMSESLPYLQDLLKDSSWWVRSRAAQSIHSNKKGKEILESIKATTNDRFVFDMVQEVIGKG</sequence>
<dbReference type="AlphaFoldDB" id="A0A1Q5P6F8"/>